<name>A0A017TBF3_9BACT</name>
<dbReference type="STRING" id="1192034.CAP_2135"/>
<proteinExistence type="predicted"/>
<dbReference type="InterPro" id="IPR002931">
    <property type="entry name" value="Transglutaminase-like"/>
</dbReference>
<dbReference type="Gene3D" id="2.60.40.3140">
    <property type="match status" value="1"/>
</dbReference>
<evidence type="ECO:0000313" key="2">
    <source>
        <dbReference type="EMBL" id="EYF06257.1"/>
    </source>
</evidence>
<reference evidence="2 3" key="1">
    <citation type="submission" date="2013-05" db="EMBL/GenBank/DDBJ databases">
        <title>Genome assembly of Chondromyces apiculatus DSM 436.</title>
        <authorList>
            <person name="Sharma G."/>
            <person name="Khatri I."/>
            <person name="Kaur C."/>
            <person name="Mayilraj S."/>
            <person name="Subramanian S."/>
        </authorList>
    </citation>
    <scope>NUCLEOTIDE SEQUENCE [LARGE SCALE GENOMIC DNA]</scope>
    <source>
        <strain evidence="2 3">DSM 436</strain>
    </source>
</reference>
<feature type="domain" description="Transglutaminase-like" evidence="1">
    <location>
        <begin position="866"/>
        <end position="942"/>
    </location>
</feature>
<dbReference type="InterPro" id="IPR038765">
    <property type="entry name" value="Papain-like_cys_pep_sf"/>
</dbReference>
<dbReference type="eggNOG" id="COG1305">
    <property type="taxonomic scope" value="Bacteria"/>
</dbReference>
<protein>
    <recommendedName>
        <fullName evidence="1">Transglutaminase-like domain-containing protein</fullName>
    </recommendedName>
</protein>
<gene>
    <name evidence="2" type="ORF">CAP_2135</name>
</gene>
<keyword evidence="3" id="KW-1185">Reference proteome</keyword>
<organism evidence="2 3">
    <name type="scientific">Chondromyces apiculatus DSM 436</name>
    <dbReference type="NCBI Taxonomy" id="1192034"/>
    <lineage>
        <taxon>Bacteria</taxon>
        <taxon>Pseudomonadati</taxon>
        <taxon>Myxococcota</taxon>
        <taxon>Polyangia</taxon>
        <taxon>Polyangiales</taxon>
        <taxon>Polyangiaceae</taxon>
        <taxon>Chondromyces</taxon>
    </lineage>
</organism>
<dbReference type="InterPro" id="IPR011990">
    <property type="entry name" value="TPR-like_helical_dom_sf"/>
</dbReference>
<evidence type="ECO:0000259" key="1">
    <source>
        <dbReference type="Pfam" id="PF01841"/>
    </source>
</evidence>
<comment type="caution">
    <text evidence="2">The sequence shown here is derived from an EMBL/GenBank/DDBJ whole genome shotgun (WGS) entry which is preliminary data.</text>
</comment>
<evidence type="ECO:0000313" key="3">
    <source>
        <dbReference type="Proteomes" id="UP000019678"/>
    </source>
</evidence>
<dbReference type="EMBL" id="ASRX01000017">
    <property type="protein sequence ID" value="EYF06257.1"/>
    <property type="molecule type" value="Genomic_DNA"/>
</dbReference>
<sequence length="1256" mass="135155">MGATPEEMVGHALNRARRGEDDALAGMLIAAALDERAAFGRAREGLAAIGASDAPLADEARWLARLLAPEPPQPVWAGARKVVFDAPADAGGLVKSWAVLGPFQDNSGGGLARREGPEAPGASFADAGARYSWGVYDVAWRRALPASATARGVPLDLYVHPRAESCSYLASRVTVPASLDRKPFLVHVGASGAVRLIWDGAEVASSEALHRGLVLDRLAAQIAAPAGEHLLALKVCTGSVADDGRVRARFTDTKRKPLALATSSDLSKLRLSVAGEQPPPLPAGVTRVRTALEAALDAGEAPTAEQMLLGAVARTLGAGDDQRSPRAPGLLDVVARAKEVSPDALALVGWISPFGANRSGWLEQARVRGLAEKDRAAASFAQRRLAAAHLGAQLTEWGMAALREDPLRSARDVEARLMRAIAKRQLGGGMSRAALDELVKIADELGDRAPVSVWTEIYDAARSLPDLRLRAAQRLAGVRAGARDATYVRTFASLDGASLEKAAAAVLAEQTSAEDVIQIGRALYQAGRYAWAREVFYWATQVAPNRPEAFQGLSEARNAARAMGLGGDPVDEGERATVALARARDLTPGDPTLKAQLAFRLGEVAADARGASAGRGQQHMPDEQFLAAPDVFLQRAKGNPAQKGEVFDRQLHWTRVVTYHPDKRVSQLMQYAREIVIEPRTEQDLYESGIPAEGEQTELLFARVHHKDGSVSQAAEQSAGGARPFIRWEKLEEGDVVEVAVRSWTGGPVGRRGDAPFYFLDYVGSTDTHPILYNEVVIDSPKASPLAVDVLNGKADRVLTSEKAGRTITRYIWDNPPEIPEEPFAPRMSEVLPVVVGSTFNGWNDFREWYRSAVTGFTEPDEQVRRLAEELTAGKKTPEDKIRALFNFVADDIRYVNFVSGEWWLPNRPQQLLARRQGDCDDKAMLLITLLKSIGIEATEVLVQTRHTAMPSVLRSEKAAIPVFDHGIAYLPGKDGKPGLWLDATSPQSRLGPLPSMDARTLALFVSEGPAKIVETPASSPADHGVEADWTIRVSPTGAGDLTAKERHLGDAAFELRNYLAEADARAQWVEQFLAAGWFPTVDVKSKVDFEGDLPNGLATLGYEAHSEGLGRLEGDELAVPIAGTMTLTSQLAPLPKRKLPVVLPPNVAPAHRTWTMTVVAPLGYRFAELPPGGEENGGEFGRASLSFTKGKGPNSVVVKRSFVADLSTIPVEKYGAWRAWLQRVDGLMHRMVRLTPERAAAGVAAGAAVTAPKKR</sequence>
<dbReference type="Pfam" id="PF01841">
    <property type="entry name" value="Transglut_core"/>
    <property type="match status" value="1"/>
</dbReference>
<dbReference type="AlphaFoldDB" id="A0A017TBF3"/>
<dbReference type="Gene3D" id="3.10.620.30">
    <property type="match status" value="1"/>
</dbReference>
<dbReference type="SUPFAM" id="SSF54001">
    <property type="entry name" value="Cysteine proteinases"/>
    <property type="match status" value="1"/>
</dbReference>
<accession>A0A017TBF3</accession>
<dbReference type="Proteomes" id="UP000019678">
    <property type="component" value="Unassembled WGS sequence"/>
</dbReference>
<dbReference type="Gene3D" id="1.25.40.10">
    <property type="entry name" value="Tetratricopeptide repeat domain"/>
    <property type="match status" value="1"/>
</dbReference>